<dbReference type="EMBL" id="FOCG01000001">
    <property type="protein sequence ID" value="SEM53759.1"/>
    <property type="molecule type" value="Genomic_DNA"/>
</dbReference>
<dbReference type="STRING" id="474960.SAMN05216180_0457"/>
<dbReference type="InterPro" id="IPR032466">
    <property type="entry name" value="Metal_Hydrolase"/>
</dbReference>
<dbReference type="AlphaFoldDB" id="A0A1H7Z8F5"/>
<dbReference type="PANTHER" id="PTHR10443:SF12">
    <property type="entry name" value="DIPEPTIDASE"/>
    <property type="match status" value="1"/>
</dbReference>
<dbReference type="Gene3D" id="3.20.20.140">
    <property type="entry name" value="Metal-dependent hydrolases"/>
    <property type="match status" value="1"/>
</dbReference>
<reference evidence="1 2" key="1">
    <citation type="submission" date="2016-10" db="EMBL/GenBank/DDBJ databases">
        <authorList>
            <person name="de Groot N.N."/>
        </authorList>
    </citation>
    <scope>NUCLEOTIDE SEQUENCE [LARGE SCALE GENOMIC DNA]</scope>
    <source>
        <strain evidence="1 2">CGMCC 1.5070</strain>
    </source>
</reference>
<evidence type="ECO:0000313" key="1">
    <source>
        <dbReference type="EMBL" id="SEM53759.1"/>
    </source>
</evidence>
<gene>
    <name evidence="1" type="ORF">SAMN05216180_0457</name>
</gene>
<dbReference type="PROSITE" id="PS51365">
    <property type="entry name" value="RENAL_DIPEPTIDASE_2"/>
    <property type="match status" value="1"/>
</dbReference>
<dbReference type="Proteomes" id="UP000199158">
    <property type="component" value="Unassembled WGS sequence"/>
</dbReference>
<accession>A0A1H7Z8F5</accession>
<organism evidence="1 2">
    <name type="scientific">Hydrogenoanaerobacterium saccharovorans</name>
    <dbReference type="NCBI Taxonomy" id="474960"/>
    <lineage>
        <taxon>Bacteria</taxon>
        <taxon>Bacillati</taxon>
        <taxon>Bacillota</taxon>
        <taxon>Clostridia</taxon>
        <taxon>Eubacteriales</taxon>
        <taxon>Oscillospiraceae</taxon>
        <taxon>Hydrogenoanaerobacterium</taxon>
    </lineage>
</organism>
<proteinExistence type="predicted"/>
<keyword evidence="2" id="KW-1185">Reference proteome</keyword>
<name>A0A1H7Z8F5_9FIRM</name>
<dbReference type="GO" id="GO:0070573">
    <property type="term" value="F:metallodipeptidase activity"/>
    <property type="evidence" value="ECO:0007669"/>
    <property type="project" value="InterPro"/>
</dbReference>
<dbReference type="PANTHER" id="PTHR10443">
    <property type="entry name" value="MICROSOMAL DIPEPTIDASE"/>
    <property type="match status" value="1"/>
</dbReference>
<dbReference type="InterPro" id="IPR008257">
    <property type="entry name" value="Pept_M19"/>
</dbReference>
<dbReference type="RefSeq" id="WP_092751229.1">
    <property type="nucleotide sequence ID" value="NZ_FOCG01000001.1"/>
</dbReference>
<evidence type="ECO:0000313" key="2">
    <source>
        <dbReference type="Proteomes" id="UP000199158"/>
    </source>
</evidence>
<sequence length="309" mass="34522">MKVFDLHCDTIIELCASGENLINHTRQLSIDRACFESYVQTFAVFMPDQYRGKAAIDYFNRNLHYFKSQMQRYSELIEQAYTGGDLTRILQNGKIAAVLSVEGGSVLAGDLSYVPYLKQQGVSLLTLTWNGENELGSGTVANSHLTDFGRDAVAALEQNGIIVDASHLSDKGFDDLLEIASKPFVATHSNARAVCDVPRNLRDDQFQEIVKRQGLVGINFYPNFLCKQDKENAGFKEILCHVEHFLALGGEDALALGSDFDGASMPADLNSLEKIANLYEFMLQSISDKKLVDKMFFDNAYRFYQKHLG</sequence>
<dbReference type="GO" id="GO:0006508">
    <property type="term" value="P:proteolysis"/>
    <property type="evidence" value="ECO:0007669"/>
    <property type="project" value="InterPro"/>
</dbReference>
<protein>
    <submittedName>
        <fullName evidence="1">Membrane dipeptidase</fullName>
    </submittedName>
</protein>
<dbReference type="Pfam" id="PF01244">
    <property type="entry name" value="Peptidase_M19"/>
    <property type="match status" value="1"/>
</dbReference>
<dbReference type="SUPFAM" id="SSF51556">
    <property type="entry name" value="Metallo-dependent hydrolases"/>
    <property type="match status" value="1"/>
</dbReference>
<dbReference type="OrthoDB" id="9804920at2"/>